<dbReference type="RefSeq" id="WP_250424530.1">
    <property type="nucleotide sequence ID" value="NZ_JAJKBJ010000033.1"/>
</dbReference>
<protein>
    <submittedName>
        <fullName evidence="5">Site-specific integrase</fullName>
    </submittedName>
</protein>
<dbReference type="InterPro" id="IPR004107">
    <property type="entry name" value="Integrase_SAM-like_N"/>
</dbReference>
<dbReference type="GO" id="GO:0003677">
    <property type="term" value="F:DNA binding"/>
    <property type="evidence" value="ECO:0007669"/>
    <property type="project" value="UniProtKB-UniRule"/>
</dbReference>
<keyword evidence="6" id="KW-1185">Reference proteome</keyword>
<gene>
    <name evidence="5" type="ORF">LOX96_16350</name>
</gene>
<comment type="caution">
    <text evidence="5">The sequence shown here is derived from an EMBL/GenBank/DDBJ whole genome shotgun (WGS) entry which is preliminary data.</text>
</comment>
<dbReference type="InterPro" id="IPR010998">
    <property type="entry name" value="Integrase_recombinase_N"/>
</dbReference>
<dbReference type="PROSITE" id="PS51900">
    <property type="entry name" value="CB"/>
    <property type="match status" value="1"/>
</dbReference>
<evidence type="ECO:0000256" key="2">
    <source>
        <dbReference type="ARBA" id="ARBA00023125"/>
    </source>
</evidence>
<keyword evidence="1" id="KW-0229">DNA integration</keyword>
<dbReference type="GO" id="GO:0015074">
    <property type="term" value="P:DNA integration"/>
    <property type="evidence" value="ECO:0007669"/>
    <property type="project" value="UniProtKB-KW"/>
</dbReference>
<accession>A0A9X2IEC2</accession>
<dbReference type="Pfam" id="PF02899">
    <property type="entry name" value="Phage_int_SAM_1"/>
    <property type="match status" value="1"/>
</dbReference>
<dbReference type="InterPro" id="IPR011010">
    <property type="entry name" value="DNA_brk_join_enz"/>
</dbReference>
<feature type="domain" description="Core-binding (CB)" evidence="4">
    <location>
        <begin position="29"/>
        <end position="121"/>
    </location>
</feature>
<dbReference type="EMBL" id="JAJKBJ010000033">
    <property type="protein sequence ID" value="MCL9685673.1"/>
    <property type="molecule type" value="Genomic_DNA"/>
</dbReference>
<evidence type="ECO:0000256" key="1">
    <source>
        <dbReference type="ARBA" id="ARBA00022908"/>
    </source>
</evidence>
<evidence type="ECO:0000313" key="6">
    <source>
        <dbReference type="Proteomes" id="UP001139721"/>
    </source>
</evidence>
<evidence type="ECO:0000256" key="3">
    <source>
        <dbReference type="PROSITE-ProRule" id="PRU01248"/>
    </source>
</evidence>
<dbReference type="Gene3D" id="1.10.150.130">
    <property type="match status" value="1"/>
</dbReference>
<dbReference type="AlphaFoldDB" id="A0A9X2IEC2"/>
<proteinExistence type="predicted"/>
<evidence type="ECO:0000313" key="5">
    <source>
        <dbReference type="EMBL" id="MCL9685673.1"/>
    </source>
</evidence>
<dbReference type="SUPFAM" id="SSF56349">
    <property type="entry name" value="DNA breaking-rejoining enzymes"/>
    <property type="match status" value="1"/>
</dbReference>
<organism evidence="5 6">
    <name type="scientific">Legionella maioricensis</name>
    <dbReference type="NCBI Taxonomy" id="2896528"/>
    <lineage>
        <taxon>Bacteria</taxon>
        <taxon>Pseudomonadati</taxon>
        <taxon>Pseudomonadota</taxon>
        <taxon>Gammaproteobacteria</taxon>
        <taxon>Legionellales</taxon>
        <taxon>Legionellaceae</taxon>
        <taxon>Legionella</taxon>
    </lineage>
</organism>
<reference evidence="5" key="1">
    <citation type="submission" date="2021-11" db="EMBL/GenBank/DDBJ databases">
        <title>Legionella maioricencis sp. nov., a new species isolated from hot water samples in Mallorca.</title>
        <authorList>
            <person name="Crespi S."/>
            <person name="Drasar V."/>
            <person name="Salva-Serra F."/>
            <person name="Jaen-Luchoro D."/>
            <person name="Pineiro-Iglesias B."/>
            <person name="Aliaga F."/>
            <person name="Fernandez-Juarez V."/>
            <person name="Coll G."/>
            <person name="Moore E.R.B."/>
            <person name="Bennasar-Figueras A."/>
        </authorList>
    </citation>
    <scope>NUCLEOTIDE SEQUENCE</scope>
    <source>
        <strain evidence="5">HCPI-6</strain>
    </source>
</reference>
<name>A0A9X2IEC2_9GAMM</name>
<sequence>MRVQKIKLSLYDFSWIVLDNNHLPIKPITEFIRYLNNIDKSPFTVRSYAHHLKLYWEFLDAKQLDWTKIKLSGLAAFVGWLRELSEKQAMVIDITEDRSARKPATINVILGCLSSFYRYHNQLGHTDVTITESKSLPGNRYKALLHHVFKNKPTQRRIISVRQVKELPKTI</sequence>
<dbReference type="Proteomes" id="UP001139721">
    <property type="component" value="Unassembled WGS sequence"/>
</dbReference>
<keyword evidence="2 3" id="KW-0238">DNA-binding</keyword>
<dbReference type="InterPro" id="IPR044068">
    <property type="entry name" value="CB"/>
</dbReference>
<evidence type="ECO:0000259" key="4">
    <source>
        <dbReference type="PROSITE" id="PS51900"/>
    </source>
</evidence>